<evidence type="ECO:0000259" key="1">
    <source>
        <dbReference type="PROSITE" id="PS51168"/>
    </source>
</evidence>
<protein>
    <submittedName>
        <fullName evidence="3">Chorismate mutase domain-containing protein</fullName>
    </submittedName>
</protein>
<organism evidence="2 3">
    <name type="scientific">Meloidogyne incognita</name>
    <name type="common">Southern root-knot nematode worm</name>
    <name type="synonym">Oxyuris incognita</name>
    <dbReference type="NCBI Taxonomy" id="6306"/>
    <lineage>
        <taxon>Eukaryota</taxon>
        <taxon>Metazoa</taxon>
        <taxon>Ecdysozoa</taxon>
        <taxon>Nematoda</taxon>
        <taxon>Chromadorea</taxon>
        <taxon>Rhabditida</taxon>
        <taxon>Tylenchina</taxon>
        <taxon>Tylenchomorpha</taxon>
        <taxon>Tylenchoidea</taxon>
        <taxon>Meloidogynidae</taxon>
        <taxon>Meloidogyninae</taxon>
        <taxon>Meloidogyne</taxon>
        <taxon>Meloidogyne incognita group</taxon>
    </lineage>
</organism>
<dbReference type="InterPro" id="IPR036979">
    <property type="entry name" value="CM_dom_sf"/>
</dbReference>
<dbReference type="Proteomes" id="UP000887563">
    <property type="component" value="Unplaced"/>
</dbReference>
<dbReference type="GO" id="GO:0004106">
    <property type="term" value="F:chorismate mutase activity"/>
    <property type="evidence" value="ECO:0007669"/>
    <property type="project" value="InterPro"/>
</dbReference>
<dbReference type="Gene3D" id="1.20.59.10">
    <property type="entry name" value="Chorismate mutase"/>
    <property type="match status" value="1"/>
</dbReference>
<dbReference type="PROSITE" id="PS51168">
    <property type="entry name" value="CHORISMATE_MUT_2"/>
    <property type="match status" value="1"/>
</dbReference>
<dbReference type="WBParaSite" id="Minc3s00901g18689">
    <property type="protein sequence ID" value="Minc3s00901g18689"/>
    <property type="gene ID" value="Minc3s00901g18689"/>
</dbReference>
<dbReference type="SUPFAM" id="SSF48600">
    <property type="entry name" value="Chorismate mutase II"/>
    <property type="match status" value="1"/>
</dbReference>
<name>A0A914M1U4_MELIC</name>
<dbReference type="GO" id="GO:0046417">
    <property type="term" value="P:chorismate metabolic process"/>
    <property type="evidence" value="ECO:0007669"/>
    <property type="project" value="InterPro"/>
</dbReference>
<dbReference type="AlphaFoldDB" id="A0A914M1U4"/>
<proteinExistence type="predicted"/>
<dbReference type="SMART" id="SM00830">
    <property type="entry name" value="CM_2"/>
    <property type="match status" value="1"/>
</dbReference>
<keyword evidence="2" id="KW-1185">Reference proteome</keyword>
<reference evidence="3" key="1">
    <citation type="submission" date="2022-11" db="UniProtKB">
        <authorList>
            <consortium name="WormBaseParasite"/>
        </authorList>
    </citation>
    <scope>IDENTIFICATION</scope>
</reference>
<sequence>MLIEGAIIILGTQGSPFLNTNKQGALQVESGSGGNYSWTIFSLLQMRLHRAPKVILLKMAQSPPKPIDDPPREEELLQNILRKNRELQNGILDENLIRNFFVSQIEAGKMLQRELSLPENKEGRNIFCCFSYFIFYPRHKISFMNSFIVYPT</sequence>
<dbReference type="InterPro" id="IPR036263">
    <property type="entry name" value="Chorismate_II_sf"/>
</dbReference>
<evidence type="ECO:0000313" key="3">
    <source>
        <dbReference type="WBParaSite" id="Minc3s00901g18689"/>
    </source>
</evidence>
<dbReference type="InterPro" id="IPR002701">
    <property type="entry name" value="CM_II_prokaryot"/>
</dbReference>
<feature type="domain" description="Chorismate mutase" evidence="1">
    <location>
        <begin position="12"/>
        <end position="116"/>
    </location>
</feature>
<evidence type="ECO:0000313" key="2">
    <source>
        <dbReference type="Proteomes" id="UP000887563"/>
    </source>
</evidence>
<accession>A0A914M1U4</accession>